<accession>Q1ITY7</accession>
<dbReference type="GO" id="GO:0019748">
    <property type="term" value="P:secondary metabolic process"/>
    <property type="evidence" value="ECO:0007669"/>
    <property type="project" value="TreeGrafter"/>
</dbReference>
<evidence type="ECO:0000313" key="4">
    <source>
        <dbReference type="Proteomes" id="UP000002432"/>
    </source>
</evidence>
<organism evidence="3 4">
    <name type="scientific">Koribacter versatilis (strain Ellin345)</name>
    <dbReference type="NCBI Taxonomy" id="204669"/>
    <lineage>
        <taxon>Bacteria</taxon>
        <taxon>Pseudomonadati</taxon>
        <taxon>Acidobacteriota</taxon>
        <taxon>Terriglobia</taxon>
        <taxon>Terriglobales</taxon>
        <taxon>Candidatus Korobacteraceae</taxon>
        <taxon>Candidatus Korobacter</taxon>
    </lineage>
</organism>
<dbReference type="KEGG" id="aba:Acid345_0658"/>
<dbReference type="EnsemblBacteria" id="ABF39663">
    <property type="protein sequence ID" value="ABF39663"/>
    <property type="gene ID" value="Acid345_0658"/>
</dbReference>
<name>Q1ITY7_KORVE</name>
<dbReference type="InterPro" id="IPR032465">
    <property type="entry name" value="ACMSD"/>
</dbReference>
<dbReference type="SUPFAM" id="SSF51556">
    <property type="entry name" value="Metallo-dependent hydrolases"/>
    <property type="match status" value="1"/>
</dbReference>
<reference evidence="3 4" key="1">
    <citation type="journal article" date="2009" name="Appl. Environ. Microbiol.">
        <title>Three genomes from the phylum Acidobacteria provide insight into the lifestyles of these microorganisms in soils.</title>
        <authorList>
            <person name="Ward N.L."/>
            <person name="Challacombe J.F."/>
            <person name="Janssen P.H."/>
            <person name="Henrissat B."/>
            <person name="Coutinho P.M."/>
            <person name="Wu M."/>
            <person name="Xie G."/>
            <person name="Haft D.H."/>
            <person name="Sait M."/>
            <person name="Badger J."/>
            <person name="Barabote R.D."/>
            <person name="Bradley B."/>
            <person name="Brettin T.S."/>
            <person name="Brinkac L.M."/>
            <person name="Bruce D."/>
            <person name="Creasy T."/>
            <person name="Daugherty S.C."/>
            <person name="Davidsen T.M."/>
            <person name="DeBoy R.T."/>
            <person name="Detter J.C."/>
            <person name="Dodson R.J."/>
            <person name="Durkin A.S."/>
            <person name="Ganapathy A."/>
            <person name="Gwinn-Giglio M."/>
            <person name="Han C.S."/>
            <person name="Khouri H."/>
            <person name="Kiss H."/>
            <person name="Kothari S.P."/>
            <person name="Madupu R."/>
            <person name="Nelson K.E."/>
            <person name="Nelson W.C."/>
            <person name="Paulsen I."/>
            <person name="Penn K."/>
            <person name="Ren Q."/>
            <person name="Rosovitz M.J."/>
            <person name="Selengut J.D."/>
            <person name="Shrivastava S."/>
            <person name="Sullivan S.A."/>
            <person name="Tapia R."/>
            <person name="Thompson L.S."/>
            <person name="Watkins K.L."/>
            <person name="Yang Q."/>
            <person name="Yu C."/>
            <person name="Zafar N."/>
            <person name="Zhou L."/>
            <person name="Kuske C.R."/>
        </authorList>
    </citation>
    <scope>NUCLEOTIDE SEQUENCE [LARGE SCALE GENOMIC DNA]</scope>
    <source>
        <strain evidence="3 4">Ellin345</strain>
    </source>
</reference>
<evidence type="ECO:0000256" key="1">
    <source>
        <dbReference type="ARBA" id="ARBA00023239"/>
    </source>
</evidence>
<dbReference type="OrthoDB" id="1407586at2"/>
<gene>
    <name evidence="3" type="ordered locus">Acid345_0658</name>
</gene>
<dbReference type="RefSeq" id="WP_011521465.1">
    <property type="nucleotide sequence ID" value="NC_008009.1"/>
</dbReference>
<dbReference type="GO" id="GO:0016831">
    <property type="term" value="F:carboxy-lyase activity"/>
    <property type="evidence" value="ECO:0007669"/>
    <property type="project" value="InterPro"/>
</dbReference>
<keyword evidence="4" id="KW-1185">Reference proteome</keyword>
<dbReference type="PANTHER" id="PTHR21240">
    <property type="entry name" value="2-AMINO-3-CARBOXYLMUCONATE-6-SEMIALDEHYDE DECARBOXYLASE"/>
    <property type="match status" value="1"/>
</dbReference>
<keyword evidence="1" id="KW-0456">Lyase</keyword>
<dbReference type="PANTHER" id="PTHR21240:SF28">
    <property type="entry name" value="ISO-OROTATE DECARBOXYLASE (EUROFUNG)"/>
    <property type="match status" value="1"/>
</dbReference>
<dbReference type="STRING" id="204669.Acid345_0658"/>
<dbReference type="HOGENOM" id="CLU_039043_0_0_0"/>
<protein>
    <submittedName>
        <fullName evidence="3">Amidohydrolase 2</fullName>
    </submittedName>
</protein>
<dbReference type="InterPro" id="IPR032466">
    <property type="entry name" value="Metal_Hydrolase"/>
</dbReference>
<dbReference type="AlphaFoldDB" id="Q1ITY7"/>
<dbReference type="InterPro" id="IPR006680">
    <property type="entry name" value="Amidohydro-rel"/>
</dbReference>
<dbReference type="GO" id="GO:0005737">
    <property type="term" value="C:cytoplasm"/>
    <property type="evidence" value="ECO:0007669"/>
    <property type="project" value="TreeGrafter"/>
</dbReference>
<dbReference type="EMBL" id="CP000360">
    <property type="protein sequence ID" value="ABF39663.1"/>
    <property type="molecule type" value="Genomic_DNA"/>
</dbReference>
<dbReference type="eggNOG" id="COG2159">
    <property type="taxonomic scope" value="Bacteria"/>
</dbReference>
<evidence type="ECO:0000313" key="3">
    <source>
        <dbReference type="EMBL" id="ABF39663.1"/>
    </source>
</evidence>
<dbReference type="Gene3D" id="3.20.20.140">
    <property type="entry name" value="Metal-dependent hydrolases"/>
    <property type="match status" value="1"/>
</dbReference>
<dbReference type="GO" id="GO:0016787">
    <property type="term" value="F:hydrolase activity"/>
    <property type="evidence" value="ECO:0007669"/>
    <property type="project" value="InterPro"/>
</dbReference>
<sequence length="380" mass="43953">MKRWVGMVLVTVLSGYLTAQDIGYKAAPDAAERETLLLRDFHPKSMLHAQEHPVLRAKFPVFDVHQHVNDAARIEEHMDPKELVARMDKLNIKSIVILTGMWGDKLQHVIDEMVKPYPGRFLVFTQIDWSKIDDPNFSEEMVAQIDDGVRRGARGLKVLKDLGLGVKDKTGKFVTVDDPRLDPVWEECGKLGIPVFIHVTDPEAFFYPVDGQNERYEELINHPDWSFAGPKFPKKIDILEARNRAFAKHPNTRFVALHMGNWPENLDYVGQVLDKYPNSMVEFGAREAELGREPRRAREFFLKYQDRIMFGTDVGPEEAMYQNYFRWLETADEYFDYWDAPGQGRWKIYGMALPDDVLEKVYHLNADKLFANSPKQSPTH</sequence>
<feature type="domain" description="Amidohydrolase-related" evidence="2">
    <location>
        <begin position="70"/>
        <end position="370"/>
    </location>
</feature>
<evidence type="ECO:0000259" key="2">
    <source>
        <dbReference type="Pfam" id="PF04909"/>
    </source>
</evidence>
<proteinExistence type="predicted"/>
<dbReference type="Proteomes" id="UP000002432">
    <property type="component" value="Chromosome"/>
</dbReference>
<dbReference type="Pfam" id="PF04909">
    <property type="entry name" value="Amidohydro_2"/>
    <property type="match status" value="1"/>
</dbReference>